<dbReference type="Gene3D" id="3.40.50.300">
    <property type="entry name" value="P-loop containing nucleotide triphosphate hydrolases"/>
    <property type="match status" value="1"/>
</dbReference>
<dbReference type="KEGG" id="pti:PHATRDRAFT_34685"/>
<dbReference type="SUPFAM" id="SSF52540">
    <property type="entry name" value="P-loop containing nucleoside triphosphate hydrolases"/>
    <property type="match status" value="1"/>
</dbReference>
<dbReference type="PaxDb" id="2850-Phatr34685"/>
<feature type="transmembrane region" description="Helical" evidence="8">
    <location>
        <begin position="501"/>
        <end position="526"/>
    </location>
</feature>
<protein>
    <recommendedName>
        <fullName evidence="9">ABC transporter domain-containing protein</fullName>
    </recommendedName>
</protein>
<dbReference type="PANTHER" id="PTHR48041:SF139">
    <property type="entry name" value="PROTEIN SCARLET"/>
    <property type="match status" value="1"/>
</dbReference>
<dbReference type="EMBL" id="CM000609">
    <property type="protein sequence ID" value="EEC49192.1"/>
    <property type="molecule type" value="Genomic_DNA"/>
</dbReference>
<dbReference type="InterPro" id="IPR043926">
    <property type="entry name" value="ABCG_dom"/>
</dbReference>
<dbReference type="InterPro" id="IPR027417">
    <property type="entry name" value="P-loop_NTPase"/>
</dbReference>
<accession>B7FWE1</accession>
<evidence type="ECO:0000313" key="11">
    <source>
        <dbReference type="Proteomes" id="UP000000759"/>
    </source>
</evidence>
<dbReference type="AlphaFoldDB" id="B7FWE1"/>
<dbReference type="SMART" id="SM00382">
    <property type="entry name" value="AAA"/>
    <property type="match status" value="1"/>
</dbReference>
<feature type="transmembrane region" description="Helical" evidence="8">
    <location>
        <begin position="467"/>
        <end position="489"/>
    </location>
</feature>
<sequence length="602" mass="66901">MDTGSTAVNKILDKNEMSGPFQSRQGKSLKWSNVNMTLVAKGKSPEKKILQNVWGEAGNETTAIMGPSGSGKTSLLNVLSGRARNLGRLKVTADVKLDGKSVNPTDVSVRQHIAFVEQDDTLCISATPREAIFFSAKLRLPKSYMDEQLHTLTDRMLTELGLQGCADTIIGGTLAKGISGGERKRTSVGVELVTQPSIVFLDEPTSGLDSFSALQLVQVLDKVARAGASVLFTIHQPQSDIFDMFDRMILMNKGQVMYQGDVENMTDYFESRGHPLPPKYNPADYVMIVAQTIPEKELKEAGFFSERKEADSSSERSVLEYDTKNEHNRHVGAWIQVKYLVQRDFQSLVRVKTILGARLALTGFMTVLTGFIFWQVGDGNLEDLVEVQSIFGGLVTACMLAMFGSAMPTLIVFPEERPVFLREYATNHYSVVSYFLSRLLLEAILTAIQMVVLAILSYFMMALSLDFGLYFITLYTLAMSSTALAMVIGSTVEDPKIAVEFLPITLVPQIMFAGFFIAPDLIPVWLRWLQYIMPLSYAVNLVMDYEFNQDCGSEQANTNCQNILDIAGSDSDDIWWYWLALVAIFVVLRSVALVCLKRKAEK</sequence>
<evidence type="ECO:0000256" key="8">
    <source>
        <dbReference type="SAM" id="Phobius"/>
    </source>
</evidence>
<reference evidence="10 11" key="1">
    <citation type="journal article" date="2008" name="Nature">
        <title>The Phaeodactylum genome reveals the evolutionary history of diatom genomes.</title>
        <authorList>
            <person name="Bowler C."/>
            <person name="Allen A.E."/>
            <person name="Badger J.H."/>
            <person name="Grimwood J."/>
            <person name="Jabbari K."/>
            <person name="Kuo A."/>
            <person name="Maheswari U."/>
            <person name="Martens C."/>
            <person name="Maumus F."/>
            <person name="Otillar R.P."/>
            <person name="Rayko E."/>
            <person name="Salamov A."/>
            <person name="Vandepoele K."/>
            <person name="Beszteri B."/>
            <person name="Gruber A."/>
            <person name="Heijde M."/>
            <person name="Katinka M."/>
            <person name="Mock T."/>
            <person name="Valentin K."/>
            <person name="Verret F."/>
            <person name="Berges J.A."/>
            <person name="Brownlee C."/>
            <person name="Cadoret J.P."/>
            <person name="Chiovitti A."/>
            <person name="Choi C.J."/>
            <person name="Coesel S."/>
            <person name="De Martino A."/>
            <person name="Detter J.C."/>
            <person name="Durkin C."/>
            <person name="Falciatore A."/>
            <person name="Fournet J."/>
            <person name="Haruta M."/>
            <person name="Huysman M.J."/>
            <person name="Jenkins B.D."/>
            <person name="Jiroutova K."/>
            <person name="Jorgensen R.E."/>
            <person name="Joubert Y."/>
            <person name="Kaplan A."/>
            <person name="Kroger N."/>
            <person name="Kroth P.G."/>
            <person name="La Roche J."/>
            <person name="Lindquist E."/>
            <person name="Lommer M."/>
            <person name="Martin-Jezequel V."/>
            <person name="Lopez P.J."/>
            <person name="Lucas S."/>
            <person name="Mangogna M."/>
            <person name="McGinnis K."/>
            <person name="Medlin L.K."/>
            <person name="Montsant A."/>
            <person name="Oudot-Le Secq M.P."/>
            <person name="Napoli C."/>
            <person name="Obornik M."/>
            <person name="Parker M.S."/>
            <person name="Petit J.L."/>
            <person name="Porcel B.M."/>
            <person name="Poulsen N."/>
            <person name="Robison M."/>
            <person name="Rychlewski L."/>
            <person name="Rynearson T.A."/>
            <person name="Schmutz J."/>
            <person name="Shapiro H."/>
            <person name="Siaut M."/>
            <person name="Stanley M."/>
            <person name="Sussman M.R."/>
            <person name="Taylor A.R."/>
            <person name="Vardi A."/>
            <person name="von Dassow P."/>
            <person name="Vyverman W."/>
            <person name="Willis A."/>
            <person name="Wyrwicz L.S."/>
            <person name="Rokhsar D.S."/>
            <person name="Weissenbach J."/>
            <person name="Armbrust E.V."/>
            <person name="Green B.R."/>
            <person name="Van de Peer Y."/>
            <person name="Grigoriev I.V."/>
        </authorList>
    </citation>
    <scope>NUCLEOTIDE SEQUENCE [LARGE SCALE GENOMIC DNA]</scope>
    <source>
        <strain evidence="10 11">CCAP 1055/1</strain>
    </source>
</reference>
<dbReference type="GO" id="GO:0016020">
    <property type="term" value="C:membrane"/>
    <property type="evidence" value="ECO:0007669"/>
    <property type="project" value="UniProtKB-SubCell"/>
</dbReference>
<feature type="transmembrane region" description="Helical" evidence="8">
    <location>
        <begin position="389"/>
        <end position="413"/>
    </location>
</feature>
<dbReference type="Proteomes" id="UP000000759">
    <property type="component" value="Chromosome 6"/>
</dbReference>
<dbReference type="InterPro" id="IPR003593">
    <property type="entry name" value="AAA+_ATPase"/>
</dbReference>
<dbReference type="PANTHER" id="PTHR48041">
    <property type="entry name" value="ABC TRANSPORTER G FAMILY MEMBER 28"/>
    <property type="match status" value="1"/>
</dbReference>
<name>B7FWE1_PHATC</name>
<evidence type="ECO:0000256" key="6">
    <source>
        <dbReference type="ARBA" id="ARBA00022989"/>
    </source>
</evidence>
<dbReference type="GO" id="GO:0016887">
    <property type="term" value="F:ATP hydrolysis activity"/>
    <property type="evidence" value="ECO:0007669"/>
    <property type="project" value="InterPro"/>
</dbReference>
<feature type="transmembrane region" description="Helical" evidence="8">
    <location>
        <begin position="439"/>
        <end position="461"/>
    </location>
</feature>
<dbReference type="InterPro" id="IPR050352">
    <property type="entry name" value="ABCG_transporters"/>
</dbReference>
<keyword evidence="3 8" id="KW-0812">Transmembrane</keyword>
<evidence type="ECO:0000256" key="4">
    <source>
        <dbReference type="ARBA" id="ARBA00022741"/>
    </source>
</evidence>
<dbReference type="HOGENOM" id="CLU_000604_57_6_1"/>
<dbReference type="GeneID" id="7200165"/>
<gene>
    <name evidence="10" type="ORF">PHATRDRAFT_34685</name>
</gene>
<dbReference type="OrthoDB" id="190880at2759"/>
<feature type="transmembrane region" description="Helical" evidence="8">
    <location>
        <begin position="574"/>
        <end position="596"/>
    </location>
</feature>
<dbReference type="eggNOG" id="KOG0061">
    <property type="taxonomic scope" value="Eukaryota"/>
</dbReference>
<dbReference type="InParanoid" id="B7FWE1"/>
<proteinExistence type="predicted"/>
<evidence type="ECO:0000256" key="5">
    <source>
        <dbReference type="ARBA" id="ARBA00022840"/>
    </source>
</evidence>
<dbReference type="GO" id="GO:0005524">
    <property type="term" value="F:ATP binding"/>
    <property type="evidence" value="ECO:0007669"/>
    <property type="project" value="UniProtKB-KW"/>
</dbReference>
<evidence type="ECO:0000313" key="10">
    <source>
        <dbReference type="EMBL" id="EEC49192.1"/>
    </source>
</evidence>
<keyword evidence="11" id="KW-1185">Reference proteome</keyword>
<dbReference type="Pfam" id="PF19055">
    <property type="entry name" value="ABC2_membrane_7"/>
    <property type="match status" value="1"/>
</dbReference>
<dbReference type="Pfam" id="PF00005">
    <property type="entry name" value="ABC_tran"/>
    <property type="match status" value="1"/>
</dbReference>
<feature type="transmembrane region" description="Helical" evidence="8">
    <location>
        <begin position="355"/>
        <end position="377"/>
    </location>
</feature>
<dbReference type="GO" id="GO:0140359">
    <property type="term" value="F:ABC-type transporter activity"/>
    <property type="evidence" value="ECO:0007669"/>
    <property type="project" value="InterPro"/>
</dbReference>
<dbReference type="InterPro" id="IPR013525">
    <property type="entry name" value="ABC2_TM"/>
</dbReference>
<evidence type="ECO:0000259" key="9">
    <source>
        <dbReference type="PROSITE" id="PS50893"/>
    </source>
</evidence>
<reference evidence="11" key="2">
    <citation type="submission" date="2008-08" db="EMBL/GenBank/DDBJ databases">
        <authorList>
            <consortium name="Diatom Consortium"/>
            <person name="Grigoriev I."/>
            <person name="Grimwood J."/>
            <person name="Kuo A."/>
            <person name="Otillar R.P."/>
            <person name="Salamov A."/>
            <person name="Detter J.C."/>
            <person name="Lindquist E."/>
            <person name="Shapiro H."/>
            <person name="Lucas S."/>
            <person name="Glavina del Rio T."/>
            <person name="Pitluck S."/>
            <person name="Rokhsar D."/>
            <person name="Bowler C."/>
        </authorList>
    </citation>
    <scope>GENOME REANNOTATION</scope>
    <source>
        <strain evidence="11">CCAP 1055/1</strain>
    </source>
</reference>
<evidence type="ECO:0000256" key="2">
    <source>
        <dbReference type="ARBA" id="ARBA00022448"/>
    </source>
</evidence>
<keyword evidence="5" id="KW-0067">ATP-binding</keyword>
<dbReference type="InterPro" id="IPR003439">
    <property type="entry name" value="ABC_transporter-like_ATP-bd"/>
</dbReference>
<keyword evidence="6 8" id="KW-1133">Transmembrane helix</keyword>
<dbReference type="RefSeq" id="XP_002179369.1">
    <property type="nucleotide sequence ID" value="XM_002179333.1"/>
</dbReference>
<keyword evidence="4" id="KW-0547">Nucleotide-binding</keyword>
<dbReference type="PROSITE" id="PS50893">
    <property type="entry name" value="ABC_TRANSPORTER_2"/>
    <property type="match status" value="1"/>
</dbReference>
<evidence type="ECO:0000256" key="1">
    <source>
        <dbReference type="ARBA" id="ARBA00004141"/>
    </source>
</evidence>
<evidence type="ECO:0000256" key="7">
    <source>
        <dbReference type="ARBA" id="ARBA00023136"/>
    </source>
</evidence>
<organism evidence="10 11">
    <name type="scientific">Phaeodactylum tricornutum (strain CCAP 1055/1)</name>
    <dbReference type="NCBI Taxonomy" id="556484"/>
    <lineage>
        <taxon>Eukaryota</taxon>
        <taxon>Sar</taxon>
        <taxon>Stramenopiles</taxon>
        <taxon>Ochrophyta</taxon>
        <taxon>Bacillariophyta</taxon>
        <taxon>Bacillariophyceae</taxon>
        <taxon>Bacillariophycidae</taxon>
        <taxon>Naviculales</taxon>
        <taxon>Phaeodactylaceae</taxon>
        <taxon>Phaeodactylum</taxon>
    </lineage>
</organism>
<dbReference type="Pfam" id="PF01061">
    <property type="entry name" value="ABC2_membrane"/>
    <property type="match status" value="1"/>
</dbReference>
<comment type="subcellular location">
    <subcellularLocation>
        <location evidence="1">Membrane</location>
        <topology evidence="1">Multi-pass membrane protein</topology>
    </subcellularLocation>
</comment>
<keyword evidence="2" id="KW-0813">Transport</keyword>
<evidence type="ECO:0000256" key="3">
    <source>
        <dbReference type="ARBA" id="ARBA00022692"/>
    </source>
</evidence>
<keyword evidence="7 8" id="KW-0472">Membrane</keyword>
<feature type="domain" description="ABC transporter" evidence="9">
    <location>
        <begin position="29"/>
        <end position="278"/>
    </location>
</feature>